<evidence type="ECO:0000256" key="4">
    <source>
        <dbReference type="ARBA" id="ARBA00022989"/>
    </source>
</evidence>
<evidence type="ECO:0000313" key="8">
    <source>
        <dbReference type="EMBL" id="PVZ69626.1"/>
    </source>
</evidence>
<dbReference type="PANTHER" id="PTHR40077:SF1">
    <property type="entry name" value="MEMBRANE PROTEIN"/>
    <property type="match status" value="1"/>
</dbReference>
<dbReference type="OrthoDB" id="5801636at2"/>
<feature type="transmembrane region" description="Helical" evidence="6">
    <location>
        <begin position="31"/>
        <end position="49"/>
    </location>
</feature>
<dbReference type="PANTHER" id="PTHR40077">
    <property type="entry name" value="MEMBRANE PROTEIN-RELATED"/>
    <property type="match status" value="1"/>
</dbReference>
<evidence type="ECO:0000256" key="5">
    <source>
        <dbReference type="ARBA" id="ARBA00023136"/>
    </source>
</evidence>
<reference evidence="8 9" key="1">
    <citation type="submission" date="2018-04" db="EMBL/GenBank/DDBJ databases">
        <title>Thalassorhabdus spongiae gen. nov., sp. nov., isolated from a marine sponge in South-West Iceland.</title>
        <authorList>
            <person name="Knobloch S."/>
            <person name="Daussin A."/>
            <person name="Johannsson R."/>
            <person name="Marteinsson V.T."/>
        </authorList>
    </citation>
    <scope>NUCLEOTIDE SEQUENCE [LARGE SCALE GENOMIC DNA]</scope>
    <source>
        <strain evidence="8 9">Hp12</strain>
    </source>
</reference>
<feature type="transmembrane region" description="Helical" evidence="6">
    <location>
        <begin position="6"/>
        <end position="24"/>
    </location>
</feature>
<dbReference type="NCBIfam" id="TIGR03954">
    <property type="entry name" value="integ_memb_HG"/>
    <property type="match status" value="1"/>
</dbReference>
<dbReference type="Pfam" id="PF12823">
    <property type="entry name" value="DUF3817"/>
    <property type="match status" value="1"/>
</dbReference>
<accession>A0A2V1GU62</accession>
<evidence type="ECO:0000256" key="1">
    <source>
        <dbReference type="ARBA" id="ARBA00004651"/>
    </source>
</evidence>
<keyword evidence="5 6" id="KW-0472">Membrane</keyword>
<keyword evidence="2" id="KW-1003">Cell membrane</keyword>
<dbReference type="AlphaFoldDB" id="A0A2V1GU62"/>
<gene>
    <name evidence="8" type="ORF">DC094_09990</name>
</gene>
<name>A0A2V1GU62_9GAMM</name>
<keyword evidence="4 6" id="KW-1133">Transmembrane helix</keyword>
<dbReference type="Proteomes" id="UP000244906">
    <property type="component" value="Unassembled WGS sequence"/>
</dbReference>
<feature type="domain" description="DUF3817" evidence="7">
    <location>
        <begin position="2"/>
        <end position="86"/>
    </location>
</feature>
<proteinExistence type="predicted"/>
<dbReference type="GO" id="GO:0005886">
    <property type="term" value="C:plasma membrane"/>
    <property type="evidence" value="ECO:0007669"/>
    <property type="project" value="UniProtKB-SubCell"/>
</dbReference>
<comment type="subcellular location">
    <subcellularLocation>
        <location evidence="1">Cell membrane</location>
        <topology evidence="1">Multi-pass membrane protein</topology>
    </subcellularLocation>
</comment>
<feature type="transmembrane region" description="Helical" evidence="6">
    <location>
        <begin position="61"/>
        <end position="84"/>
    </location>
</feature>
<dbReference type="EMBL" id="QDDL01000003">
    <property type="protein sequence ID" value="PVZ69626.1"/>
    <property type="molecule type" value="Genomic_DNA"/>
</dbReference>
<evidence type="ECO:0000259" key="7">
    <source>
        <dbReference type="Pfam" id="PF12823"/>
    </source>
</evidence>
<evidence type="ECO:0000256" key="6">
    <source>
        <dbReference type="SAM" id="Phobius"/>
    </source>
</evidence>
<organism evidence="8 9">
    <name type="scientific">Pelagibaculum spongiae</name>
    <dbReference type="NCBI Taxonomy" id="2080658"/>
    <lineage>
        <taxon>Bacteria</taxon>
        <taxon>Pseudomonadati</taxon>
        <taxon>Pseudomonadota</taxon>
        <taxon>Gammaproteobacteria</taxon>
        <taxon>Oceanospirillales</taxon>
        <taxon>Pelagibaculum</taxon>
    </lineage>
</organism>
<evidence type="ECO:0000256" key="2">
    <source>
        <dbReference type="ARBA" id="ARBA00022475"/>
    </source>
</evidence>
<dbReference type="InterPro" id="IPR023845">
    <property type="entry name" value="DUF3817_TM"/>
</dbReference>
<comment type="caution">
    <text evidence="8">The sequence shown here is derived from an EMBL/GenBank/DDBJ whole genome shotgun (WGS) entry which is preliminary data.</text>
</comment>
<sequence length="96" mass="10689">MLKVFRTISVLEGLSYLTILSVTLGLISRELVFALGMFHGVLFVLYLIFSLQVSHKNNWSLLVWFAVFLASIVPFAFIAVEVFLKRVVAKALPSGA</sequence>
<keyword evidence="9" id="KW-1185">Reference proteome</keyword>
<evidence type="ECO:0000313" key="9">
    <source>
        <dbReference type="Proteomes" id="UP000244906"/>
    </source>
</evidence>
<protein>
    <submittedName>
        <fullName evidence="8">DUF3817 domain-containing protein</fullName>
    </submittedName>
</protein>
<evidence type="ECO:0000256" key="3">
    <source>
        <dbReference type="ARBA" id="ARBA00022692"/>
    </source>
</evidence>
<dbReference type="RefSeq" id="WP_116686961.1">
    <property type="nucleotide sequence ID" value="NZ_CAWNYD010000003.1"/>
</dbReference>
<keyword evidence="3 6" id="KW-0812">Transmembrane</keyword>